<evidence type="ECO:0000313" key="1">
    <source>
        <dbReference type="EMBL" id="GAN10376.1"/>
    </source>
</evidence>
<reference evidence="1" key="1">
    <citation type="submission" date="2014-09" db="EMBL/GenBank/DDBJ databases">
        <title>Draft genome sequence of an oleaginous Mucoromycotina fungus Mucor ambiguus NBRC6742.</title>
        <authorList>
            <person name="Takeda I."/>
            <person name="Yamane N."/>
            <person name="Morita T."/>
            <person name="Tamano K."/>
            <person name="Machida M."/>
            <person name="Baker S."/>
            <person name="Koike H."/>
        </authorList>
    </citation>
    <scope>NUCLEOTIDE SEQUENCE</scope>
    <source>
        <strain evidence="1">NBRC 6742</strain>
    </source>
</reference>
<proteinExistence type="predicted"/>
<dbReference type="Proteomes" id="UP000053815">
    <property type="component" value="Unassembled WGS sequence"/>
</dbReference>
<organism evidence="1">
    <name type="scientific">Mucor ambiguus</name>
    <dbReference type="NCBI Taxonomy" id="91626"/>
    <lineage>
        <taxon>Eukaryota</taxon>
        <taxon>Fungi</taxon>
        <taxon>Fungi incertae sedis</taxon>
        <taxon>Mucoromycota</taxon>
        <taxon>Mucoromycotina</taxon>
        <taxon>Mucoromycetes</taxon>
        <taxon>Mucorales</taxon>
        <taxon>Mucorineae</taxon>
        <taxon>Mucoraceae</taxon>
        <taxon>Mucor</taxon>
    </lineage>
</organism>
<accession>A0A0C9MHX3</accession>
<dbReference type="InterPro" id="IPR009367">
    <property type="entry name" value="Elm1-like"/>
</dbReference>
<dbReference type="Pfam" id="PF06258">
    <property type="entry name" value="Mito_fiss_Elm1"/>
    <property type="match status" value="1"/>
</dbReference>
<keyword evidence="2" id="KW-1185">Reference proteome</keyword>
<sequence>MLKQIRLLGRATRISPRLYSTHTASPNVWVVTDGGIESSLQAVALGKQLSGSSKPKIKTVVASKKLQMFPAIIQKYLIDYSASKHKGSLSELPWYLTAKDESFDDAKPDYVIASGQDAVPACLYLTNADQSKTCFSVYVGYPNIPFINFDQVVLPKYEANAKMAALGPLARQKNGIITPAPLLDTTSAVYRQLDQMIPSSFSQGFTAVVVGGHSPNCRWYSEDAANLADNIKRMVKSLNDKVVVVYTDRTPPLVKDKMNKRIAEFDTAQASVMTWDSTLEPSTVNKLASYENIIHYSQRVVLTADLDYACAHAISKGKPVYVTFGGQCRSYLSHFYRWVYDAHLARKLRLERHNHRSTVEDAYSYLGNHVTWGNAAKVFQTKHTMSYVKSEIEEIRAEKVTGKRRK</sequence>
<dbReference type="EMBL" id="DF836637">
    <property type="protein sequence ID" value="GAN10376.1"/>
    <property type="molecule type" value="Genomic_DNA"/>
</dbReference>
<dbReference type="AlphaFoldDB" id="A0A0C9MHX3"/>
<gene>
    <name evidence="1" type="ORF">MAM1_0348d09915</name>
</gene>
<name>A0A0C9MHX3_9FUNG</name>
<dbReference type="OrthoDB" id="1856981at2759"/>
<evidence type="ECO:0000313" key="2">
    <source>
        <dbReference type="Proteomes" id="UP000053815"/>
    </source>
</evidence>
<protein>
    <submittedName>
        <fullName evidence="1">Uncharacterized protein</fullName>
    </submittedName>
</protein>